<feature type="compositionally biased region" description="Basic and acidic residues" evidence="1">
    <location>
        <begin position="8"/>
        <end position="18"/>
    </location>
</feature>
<feature type="compositionally biased region" description="Low complexity" evidence="1">
    <location>
        <begin position="237"/>
        <end position="252"/>
    </location>
</feature>
<gene>
    <name evidence="2" type="ORF">Vafri_6219</name>
</gene>
<dbReference type="GO" id="GO:0033063">
    <property type="term" value="C:Rad51B-Rad51C-Rad51D-XRCC2 complex"/>
    <property type="evidence" value="ECO:0007669"/>
    <property type="project" value="InterPro"/>
</dbReference>
<name>A0A8J4AXJ9_9CHLO</name>
<reference evidence="2" key="1">
    <citation type="journal article" date="2021" name="Proc. Natl. Acad. Sci. U.S.A.">
        <title>Three genomes in the algal genus Volvox reveal the fate of a haploid sex-determining region after a transition to homothallism.</title>
        <authorList>
            <person name="Yamamoto K."/>
            <person name="Hamaji T."/>
            <person name="Kawai-Toyooka H."/>
            <person name="Matsuzaki R."/>
            <person name="Takahashi F."/>
            <person name="Nishimura Y."/>
            <person name="Kawachi M."/>
            <person name="Noguchi H."/>
            <person name="Minakuchi Y."/>
            <person name="Umen J.G."/>
            <person name="Toyoda A."/>
            <person name="Nozaki H."/>
        </authorList>
    </citation>
    <scope>NUCLEOTIDE SEQUENCE</scope>
    <source>
        <strain evidence="2">NIES-3780</strain>
    </source>
</reference>
<dbReference type="Proteomes" id="UP000747399">
    <property type="component" value="Unassembled WGS sequence"/>
</dbReference>
<dbReference type="GO" id="GO:0005657">
    <property type="term" value="C:replication fork"/>
    <property type="evidence" value="ECO:0007669"/>
    <property type="project" value="InterPro"/>
</dbReference>
<protein>
    <submittedName>
        <fullName evidence="2">Uncharacterized protein</fullName>
    </submittedName>
</protein>
<evidence type="ECO:0000313" key="2">
    <source>
        <dbReference type="EMBL" id="GIL49913.1"/>
    </source>
</evidence>
<feature type="region of interest" description="Disordered" evidence="1">
    <location>
        <begin position="1"/>
        <end position="51"/>
    </location>
</feature>
<evidence type="ECO:0000256" key="1">
    <source>
        <dbReference type="SAM" id="MobiDB-lite"/>
    </source>
</evidence>
<dbReference type="PANTHER" id="PTHR46644">
    <property type="entry name" value="DNA REPAIR PROTEIN XRCC2"/>
    <property type="match status" value="1"/>
</dbReference>
<dbReference type="PANTHER" id="PTHR46644:SF2">
    <property type="entry name" value="DNA REPAIR PROTEIN XRCC2"/>
    <property type="match status" value="1"/>
</dbReference>
<feature type="region of interest" description="Disordered" evidence="1">
    <location>
        <begin position="195"/>
        <end position="252"/>
    </location>
</feature>
<keyword evidence="3" id="KW-1185">Reference proteome</keyword>
<evidence type="ECO:0000313" key="3">
    <source>
        <dbReference type="Proteomes" id="UP000747399"/>
    </source>
</evidence>
<feature type="compositionally biased region" description="Gly residues" evidence="1">
    <location>
        <begin position="204"/>
        <end position="236"/>
    </location>
</feature>
<dbReference type="AlphaFoldDB" id="A0A8J4AXJ9"/>
<accession>A0A8J4AXJ9</accession>
<comment type="caution">
    <text evidence="2">The sequence shown here is derived from an EMBL/GenBank/DDBJ whole genome shotgun (WGS) entry which is preliminary data.</text>
</comment>
<dbReference type="InterPro" id="IPR030547">
    <property type="entry name" value="XRCC2"/>
</dbReference>
<proteinExistence type="predicted"/>
<dbReference type="GO" id="GO:0000724">
    <property type="term" value="P:double-strand break repair via homologous recombination"/>
    <property type="evidence" value="ECO:0007669"/>
    <property type="project" value="InterPro"/>
</dbReference>
<sequence>MDNVGAHYWRDRAAKDLSPETTSTTTSKGGGGPYPSPYHHHHHQPHQQPHQPLALSLFEMHAAIAARLSYVSRRHRLPVVASKTAAVTAKGLPEGGGGGGGLEVAAGGLMEGEVQLQQREFMPITWQNVVTHRLLLYPRGAVVPRGATPAPTPRGKQPQLQSQPQTLTAILAEMLGAVGQAAAASGAPASVASGTAAATEHRVGGSGSGSGSSSGSRKGPGVGAEGDGLGSGGGRGISSEGLHQQQRQQQGQKVVECGTNVILETSAAATAGGSRPLWGRMMTQLLVSSVAMVEQW</sequence>
<organism evidence="2 3">
    <name type="scientific">Volvox africanus</name>
    <dbReference type="NCBI Taxonomy" id="51714"/>
    <lineage>
        <taxon>Eukaryota</taxon>
        <taxon>Viridiplantae</taxon>
        <taxon>Chlorophyta</taxon>
        <taxon>core chlorophytes</taxon>
        <taxon>Chlorophyceae</taxon>
        <taxon>CS clade</taxon>
        <taxon>Chlamydomonadales</taxon>
        <taxon>Volvocaceae</taxon>
        <taxon>Volvox</taxon>
    </lineage>
</organism>
<dbReference type="EMBL" id="BNCO01000008">
    <property type="protein sequence ID" value="GIL49913.1"/>
    <property type="molecule type" value="Genomic_DNA"/>
</dbReference>